<dbReference type="EMBL" id="JABFUD020000002">
    <property type="protein sequence ID" value="KAI5083329.1"/>
    <property type="molecule type" value="Genomic_DNA"/>
</dbReference>
<keyword evidence="3" id="KW-1185">Reference proteome</keyword>
<dbReference type="AlphaFoldDB" id="A0A9D4VC27"/>
<organism evidence="2 3">
    <name type="scientific">Adiantum capillus-veneris</name>
    <name type="common">Maidenhair fern</name>
    <dbReference type="NCBI Taxonomy" id="13818"/>
    <lineage>
        <taxon>Eukaryota</taxon>
        <taxon>Viridiplantae</taxon>
        <taxon>Streptophyta</taxon>
        <taxon>Embryophyta</taxon>
        <taxon>Tracheophyta</taxon>
        <taxon>Polypodiopsida</taxon>
        <taxon>Polypodiidae</taxon>
        <taxon>Polypodiales</taxon>
        <taxon>Pteridineae</taxon>
        <taxon>Pteridaceae</taxon>
        <taxon>Vittarioideae</taxon>
        <taxon>Adiantum</taxon>
    </lineage>
</organism>
<accession>A0A9D4VC27</accession>
<evidence type="ECO:0000313" key="2">
    <source>
        <dbReference type="EMBL" id="KAI5083329.1"/>
    </source>
</evidence>
<proteinExistence type="predicted"/>
<gene>
    <name evidence="2" type="ORF">GOP47_0003072</name>
</gene>
<feature type="signal peptide" evidence="1">
    <location>
        <begin position="1"/>
        <end position="28"/>
    </location>
</feature>
<feature type="chain" id="PRO_5039193035" evidence="1">
    <location>
        <begin position="29"/>
        <end position="69"/>
    </location>
</feature>
<reference evidence="2" key="1">
    <citation type="submission" date="2021-01" db="EMBL/GenBank/DDBJ databases">
        <title>Adiantum capillus-veneris genome.</title>
        <authorList>
            <person name="Fang Y."/>
            <person name="Liao Q."/>
        </authorList>
    </citation>
    <scope>NUCLEOTIDE SEQUENCE</scope>
    <source>
        <strain evidence="2">H3</strain>
        <tissue evidence="2">Leaf</tissue>
    </source>
</reference>
<protein>
    <submittedName>
        <fullName evidence="2">Uncharacterized protein</fullName>
    </submittedName>
</protein>
<keyword evidence="1" id="KW-0732">Signal</keyword>
<name>A0A9D4VC27_ADICA</name>
<evidence type="ECO:0000256" key="1">
    <source>
        <dbReference type="SAM" id="SignalP"/>
    </source>
</evidence>
<sequence length="69" mass="7067">MENWTAGVMVAATAALLLVLAAAEGCSGDGNPGREGRGSSPAPVYTACSIRYCSRFGLDHECHILKVGG</sequence>
<comment type="caution">
    <text evidence="2">The sequence shown here is derived from an EMBL/GenBank/DDBJ whole genome shotgun (WGS) entry which is preliminary data.</text>
</comment>
<evidence type="ECO:0000313" key="3">
    <source>
        <dbReference type="Proteomes" id="UP000886520"/>
    </source>
</evidence>
<dbReference type="Proteomes" id="UP000886520">
    <property type="component" value="Chromosome 3"/>
</dbReference>